<dbReference type="Proteomes" id="UP000309544">
    <property type="component" value="Unassembled WGS sequence"/>
</dbReference>
<evidence type="ECO:0000259" key="4">
    <source>
        <dbReference type="Pfam" id="PF07726"/>
    </source>
</evidence>
<feature type="domain" description="ChlI/MoxR AAA lid" evidence="5">
    <location>
        <begin position="256"/>
        <end position="321"/>
    </location>
</feature>
<comment type="similarity">
    <text evidence="3">Belongs to the MoxR family.</text>
</comment>
<dbReference type="PANTHER" id="PTHR42759:SF1">
    <property type="entry name" value="MAGNESIUM-CHELATASE SUBUNIT CHLD"/>
    <property type="match status" value="1"/>
</dbReference>
<dbReference type="InterPro" id="IPR050764">
    <property type="entry name" value="CbbQ/NirQ/NorQ/GpvN"/>
</dbReference>
<keyword evidence="1" id="KW-0547">Nucleotide-binding</keyword>
<dbReference type="Gene3D" id="3.40.50.300">
    <property type="entry name" value="P-loop containing nucleotide triphosphate hydrolases"/>
    <property type="match status" value="1"/>
</dbReference>
<evidence type="ECO:0000256" key="3">
    <source>
        <dbReference type="ARBA" id="ARBA00061607"/>
    </source>
</evidence>
<dbReference type="PANTHER" id="PTHR42759">
    <property type="entry name" value="MOXR FAMILY PROTEIN"/>
    <property type="match status" value="1"/>
</dbReference>
<gene>
    <name evidence="6" type="ORF">FGF68_00875</name>
</gene>
<evidence type="ECO:0000313" key="7">
    <source>
        <dbReference type="Proteomes" id="UP000309544"/>
    </source>
</evidence>
<evidence type="ECO:0000256" key="1">
    <source>
        <dbReference type="ARBA" id="ARBA00022741"/>
    </source>
</evidence>
<dbReference type="GO" id="GO:0016887">
    <property type="term" value="F:ATP hydrolysis activity"/>
    <property type="evidence" value="ECO:0007669"/>
    <property type="project" value="InterPro"/>
</dbReference>
<dbReference type="Pfam" id="PF07726">
    <property type="entry name" value="AAA_3"/>
    <property type="match status" value="1"/>
</dbReference>
<dbReference type="EMBL" id="VDCI01000001">
    <property type="protein sequence ID" value="TNJ38157.1"/>
    <property type="molecule type" value="Genomic_DNA"/>
</dbReference>
<evidence type="ECO:0000313" key="6">
    <source>
        <dbReference type="EMBL" id="TNJ38157.1"/>
    </source>
</evidence>
<dbReference type="Gene3D" id="1.10.8.80">
    <property type="entry name" value="Magnesium chelatase subunit I, C-Terminal domain"/>
    <property type="match status" value="1"/>
</dbReference>
<reference evidence="6 7" key="1">
    <citation type="submission" date="2019-05" db="EMBL/GenBank/DDBJ databases">
        <title>Draft Whole-Genome sequence of the green sulfur bacterium Prosthecochloris vibrioformis DSM 260.</title>
        <authorList>
            <person name="Meyer T.E."/>
            <person name="Kyndt J.A."/>
        </authorList>
    </citation>
    <scope>NUCLEOTIDE SEQUENCE [LARGE SCALE GENOMIC DNA]</scope>
    <source>
        <strain evidence="6 7">DSM 260</strain>
    </source>
</reference>
<dbReference type="InterPro" id="IPR041628">
    <property type="entry name" value="ChlI/MoxR_AAA_lid"/>
</dbReference>
<keyword evidence="7" id="KW-1185">Reference proteome</keyword>
<dbReference type="AlphaFoldDB" id="A0A5C4S4T0"/>
<organism evidence="6 7">
    <name type="scientific">Prosthecochloris vibrioformis</name>
    <name type="common">Chlorobium vibrioforme</name>
    <dbReference type="NCBI Taxonomy" id="1098"/>
    <lineage>
        <taxon>Bacteria</taxon>
        <taxon>Pseudomonadati</taxon>
        <taxon>Chlorobiota</taxon>
        <taxon>Chlorobiia</taxon>
        <taxon>Chlorobiales</taxon>
        <taxon>Chlorobiaceae</taxon>
        <taxon>Prosthecochloris</taxon>
    </lineage>
</organism>
<dbReference type="FunFam" id="3.40.50.300:FF:000640">
    <property type="entry name" value="MoxR family ATPase"/>
    <property type="match status" value="1"/>
</dbReference>
<dbReference type="SUPFAM" id="SSF52540">
    <property type="entry name" value="P-loop containing nucleoside triphosphate hydrolases"/>
    <property type="match status" value="1"/>
</dbReference>
<protein>
    <submittedName>
        <fullName evidence="6">AAA family ATPase</fullName>
    </submittedName>
</protein>
<name>A0A5C4S4T0_PROVB</name>
<dbReference type="InterPro" id="IPR027417">
    <property type="entry name" value="P-loop_NTPase"/>
</dbReference>
<sequence length="329" mass="36694">MPEVREMEELIARRGAFVGRIREWLALRVVGQSDVVDKVAIALLCNAHILLEGVPGLAKTLLVRTFAEALDLSFQRLQFTPDMLPADLTGTMVYHPRDMEFSARKGPLFAQVVLADEINRAPAKVQSALLEAMEERQVTIGSTTFRLPEPFMVLATQNPLEHEGTYQLPEAQLDRFMMKVIITYPSYQHELEVMERSLREQGSLPAGPVAGCDELLQAKAVLGSIRVDRRIVAYAADLVGATRDPVPAGIPSLEGMIEHGASPRASIFLLHAARAHAFLSHRPYVVPEDIKAVVYDVLRHRLRLDYEAEVDRVSVDQCISEILRHVHVP</sequence>
<dbReference type="InterPro" id="IPR011703">
    <property type="entry name" value="ATPase_AAA-3"/>
</dbReference>
<comment type="caution">
    <text evidence="6">The sequence shown here is derived from an EMBL/GenBank/DDBJ whole genome shotgun (WGS) entry which is preliminary data.</text>
</comment>
<feature type="domain" description="ATPase AAA-3" evidence="4">
    <location>
        <begin position="48"/>
        <end position="178"/>
    </location>
</feature>
<accession>A0A5C4S4T0</accession>
<dbReference type="PIRSF" id="PIRSF002849">
    <property type="entry name" value="AAA_ATPase_chaperone_MoxR_prd"/>
    <property type="match status" value="1"/>
</dbReference>
<dbReference type="GO" id="GO:0005524">
    <property type="term" value="F:ATP binding"/>
    <property type="evidence" value="ECO:0007669"/>
    <property type="project" value="UniProtKB-KW"/>
</dbReference>
<evidence type="ECO:0000256" key="2">
    <source>
        <dbReference type="ARBA" id="ARBA00022840"/>
    </source>
</evidence>
<dbReference type="Pfam" id="PF17863">
    <property type="entry name" value="AAA_lid_2"/>
    <property type="match status" value="1"/>
</dbReference>
<evidence type="ECO:0000259" key="5">
    <source>
        <dbReference type="Pfam" id="PF17863"/>
    </source>
</evidence>
<proteinExistence type="inferred from homology"/>
<keyword evidence="2" id="KW-0067">ATP-binding</keyword>